<dbReference type="InterPro" id="IPR007484">
    <property type="entry name" value="Peptidase_M28"/>
</dbReference>
<evidence type="ECO:0000256" key="9">
    <source>
        <dbReference type="SAM" id="SignalP"/>
    </source>
</evidence>
<feature type="binding site" evidence="7">
    <location>
        <position position="378"/>
    </location>
    <ligand>
        <name>Zn(2+)</name>
        <dbReference type="ChEBI" id="CHEBI:29105"/>
        <label>2</label>
        <note>catalytic</note>
    </ligand>
</feature>
<name>D0LGV4_HALO1</name>
<evidence type="ECO:0000256" key="5">
    <source>
        <dbReference type="ARBA" id="ARBA00022801"/>
    </source>
</evidence>
<evidence type="ECO:0000256" key="4">
    <source>
        <dbReference type="ARBA" id="ARBA00022729"/>
    </source>
</evidence>
<keyword evidence="8" id="KW-1015">Disulfide bond</keyword>
<keyword evidence="6 7" id="KW-0862">Zinc</keyword>
<dbReference type="Pfam" id="PF04151">
    <property type="entry name" value="PPC"/>
    <property type="match status" value="1"/>
</dbReference>
<feature type="chain" id="PRO_5003011343" evidence="9">
    <location>
        <begin position="19"/>
        <end position="523"/>
    </location>
</feature>
<feature type="binding site" evidence="7">
    <location>
        <position position="302"/>
    </location>
    <ligand>
        <name>Zn(2+)</name>
        <dbReference type="ChEBI" id="CHEBI:29105"/>
        <label>1</label>
    </ligand>
</feature>
<keyword evidence="13" id="KW-1185">Reference proteome</keyword>
<dbReference type="Gene3D" id="2.60.120.380">
    <property type="match status" value="1"/>
</dbReference>
<sequence>MKHVFFIAALALVPGACAVAPDGGAEHEQGLQGDDIWVTVGSDALGAVREALGEGTLRGAVEDGGAKHAAVVRIRRDDAAALSRIMHDRFNRCGGYVAHATREIAGAALRRELAVDTRQKSFDGYSIDNGEVVAALLDELAESNIASTISSLSSFTNRYYTTSTGVAAAEWIAALWQGYAADRDDVSVELYAHASYPQRSVILTIPGAEFPDEVVVIGAHLDSTAGWAPGPGTVAPGADDDASGVASMSELARVVLESGYQPARTLKFMAYAAEEVGLRGSGDIAAEHQQQGVDVIGVLQLDMTNYNGSSQDIALVSDYTNAAQNGFLGDLIDTYLDLNWTFTTCGYGCSDHASWHTRGFAASFPFEARFSDYNPYIHSSSDTLANSGGDAEHALKFSRLAATYVAELAKGGMASEPPPEPEPVSQTFSGSLVRGQFDGFDGFPVVAGTRFVASVSGSGDADLYVRVGSPPSLSTYDCRPRRAGARETCAFDVPAGADEIYVAVRGYTNASYTLLVNYTPPVE</sequence>
<protein>
    <submittedName>
        <fullName evidence="12">Leucyl aminopeptidase</fullName>
        <ecNumber evidence="12">3.4.11.10</ecNumber>
    </submittedName>
</protein>
<keyword evidence="3 7" id="KW-0479">Metal-binding</keyword>
<reference evidence="12 13" key="1">
    <citation type="journal article" date="2010" name="Stand. Genomic Sci.">
        <title>Complete genome sequence of Haliangium ochraceum type strain (SMP-2).</title>
        <authorList>
            <consortium name="US DOE Joint Genome Institute (JGI-PGF)"/>
            <person name="Ivanova N."/>
            <person name="Daum C."/>
            <person name="Lang E."/>
            <person name="Abt B."/>
            <person name="Kopitz M."/>
            <person name="Saunders E."/>
            <person name="Lapidus A."/>
            <person name="Lucas S."/>
            <person name="Glavina Del Rio T."/>
            <person name="Nolan M."/>
            <person name="Tice H."/>
            <person name="Copeland A."/>
            <person name="Cheng J.F."/>
            <person name="Chen F."/>
            <person name="Bruce D."/>
            <person name="Goodwin L."/>
            <person name="Pitluck S."/>
            <person name="Mavromatis K."/>
            <person name="Pati A."/>
            <person name="Mikhailova N."/>
            <person name="Chen A."/>
            <person name="Palaniappan K."/>
            <person name="Land M."/>
            <person name="Hauser L."/>
            <person name="Chang Y.J."/>
            <person name="Jeffries C.D."/>
            <person name="Detter J.C."/>
            <person name="Brettin T."/>
            <person name="Rohde M."/>
            <person name="Goker M."/>
            <person name="Bristow J."/>
            <person name="Markowitz V."/>
            <person name="Eisen J.A."/>
            <person name="Hugenholtz P."/>
            <person name="Kyrpides N.C."/>
            <person name="Klenk H.P."/>
        </authorList>
    </citation>
    <scope>NUCLEOTIDE SEQUENCE [LARGE SCALE GENOMIC DNA]</scope>
    <source>
        <strain evidence="13">DSM 14365 / CIP 107738 / JCM 11303 / AJ 13395 / SMP-2</strain>
    </source>
</reference>
<evidence type="ECO:0000313" key="12">
    <source>
        <dbReference type="EMBL" id="ACY14676.1"/>
    </source>
</evidence>
<dbReference type="PANTHER" id="PTHR12147">
    <property type="entry name" value="METALLOPEPTIDASE M28 FAMILY MEMBER"/>
    <property type="match status" value="1"/>
</dbReference>
<dbReference type="Pfam" id="PF04389">
    <property type="entry name" value="Peptidase_M28"/>
    <property type="match status" value="1"/>
</dbReference>
<gene>
    <name evidence="12" type="ordered locus">Hoch_2131</name>
</gene>
<feature type="domain" description="Peptidase M28" evidence="11">
    <location>
        <begin position="201"/>
        <end position="391"/>
    </location>
</feature>
<dbReference type="Proteomes" id="UP000001880">
    <property type="component" value="Chromosome"/>
</dbReference>
<dbReference type="KEGG" id="hoh:Hoch_2131"/>
<dbReference type="PIRSF" id="PIRSF036685">
    <property type="entry name" value="BacLeuNPeptidase"/>
    <property type="match status" value="1"/>
</dbReference>
<dbReference type="MEROPS" id="M28.004"/>
<feature type="domain" description="Peptidase C-terminal archaeal/bacterial" evidence="10">
    <location>
        <begin position="446"/>
        <end position="505"/>
    </location>
</feature>
<dbReference type="InterPro" id="IPR007280">
    <property type="entry name" value="Peptidase_C_arc/bac"/>
</dbReference>
<evidence type="ECO:0000256" key="1">
    <source>
        <dbReference type="ARBA" id="ARBA00022438"/>
    </source>
</evidence>
<dbReference type="eggNOG" id="COG2234">
    <property type="taxonomic scope" value="Bacteria"/>
</dbReference>
<dbReference type="AlphaFoldDB" id="D0LGV4"/>
<evidence type="ECO:0000259" key="11">
    <source>
        <dbReference type="Pfam" id="PF04389"/>
    </source>
</evidence>
<evidence type="ECO:0000256" key="8">
    <source>
        <dbReference type="PIRSR" id="PIRSR036685-2"/>
    </source>
</evidence>
<feature type="disulfide bond" evidence="8">
    <location>
        <begin position="345"/>
        <end position="349"/>
    </location>
</feature>
<feature type="binding site" evidence="7">
    <location>
        <position position="240"/>
    </location>
    <ligand>
        <name>Zn(2+)</name>
        <dbReference type="ChEBI" id="CHEBI:29105"/>
        <label>1</label>
    </ligand>
</feature>
<evidence type="ECO:0000256" key="3">
    <source>
        <dbReference type="ARBA" id="ARBA00022723"/>
    </source>
</evidence>
<evidence type="ECO:0000256" key="2">
    <source>
        <dbReference type="ARBA" id="ARBA00022670"/>
    </source>
</evidence>
<dbReference type="GO" id="GO:0006508">
    <property type="term" value="P:proteolysis"/>
    <property type="evidence" value="ECO:0007669"/>
    <property type="project" value="UniProtKB-KW"/>
</dbReference>
<evidence type="ECO:0000256" key="7">
    <source>
        <dbReference type="PIRSR" id="PIRSR036685-1"/>
    </source>
</evidence>
<evidence type="ECO:0000313" key="13">
    <source>
        <dbReference type="Proteomes" id="UP000001880"/>
    </source>
</evidence>
<dbReference type="HOGENOM" id="CLU_025866_2_0_7"/>
<feature type="binding site" evidence="7">
    <location>
        <position position="220"/>
    </location>
    <ligand>
        <name>Zn(2+)</name>
        <dbReference type="ChEBI" id="CHEBI:29105"/>
        <label>1</label>
    </ligand>
</feature>
<feature type="binding site" evidence="7">
    <location>
        <position position="275"/>
    </location>
    <ligand>
        <name>Zn(2+)</name>
        <dbReference type="ChEBI" id="CHEBI:29105"/>
        <label>2</label>
        <note>catalytic</note>
    </ligand>
</feature>
<evidence type="ECO:0000256" key="6">
    <source>
        <dbReference type="ARBA" id="ARBA00022833"/>
    </source>
</evidence>
<dbReference type="STRING" id="502025.Hoch_2131"/>
<keyword evidence="2" id="KW-0645">Protease</keyword>
<accession>D0LGV4</accession>
<dbReference type="EMBL" id="CP001804">
    <property type="protein sequence ID" value="ACY14676.1"/>
    <property type="molecule type" value="Genomic_DNA"/>
</dbReference>
<dbReference type="InterPro" id="IPR012189">
    <property type="entry name" value="Pept_M28E_Ap1"/>
</dbReference>
<comment type="cofactor">
    <cofactor evidence="7">
        <name>Zn(2+)</name>
        <dbReference type="ChEBI" id="CHEBI:29105"/>
    </cofactor>
    <text evidence="7">Binds 2 Zn(2+) ions per subunit.</text>
</comment>
<organism evidence="12 13">
    <name type="scientific">Haliangium ochraceum (strain DSM 14365 / JCM 11303 / SMP-2)</name>
    <dbReference type="NCBI Taxonomy" id="502025"/>
    <lineage>
        <taxon>Bacteria</taxon>
        <taxon>Pseudomonadati</taxon>
        <taxon>Myxococcota</taxon>
        <taxon>Polyangia</taxon>
        <taxon>Haliangiales</taxon>
        <taxon>Kofleriaceae</taxon>
        <taxon>Haliangium</taxon>
    </lineage>
</organism>
<dbReference type="InterPro" id="IPR045175">
    <property type="entry name" value="M28_fam"/>
</dbReference>
<dbReference type="GO" id="GO:0046872">
    <property type="term" value="F:metal ion binding"/>
    <property type="evidence" value="ECO:0007669"/>
    <property type="project" value="UniProtKB-KW"/>
</dbReference>
<proteinExistence type="predicted"/>
<keyword evidence="4 9" id="KW-0732">Signal</keyword>
<dbReference type="Gene3D" id="3.40.630.10">
    <property type="entry name" value="Zn peptidases"/>
    <property type="match status" value="1"/>
</dbReference>
<dbReference type="GO" id="GO:0004177">
    <property type="term" value="F:aminopeptidase activity"/>
    <property type="evidence" value="ECO:0007669"/>
    <property type="project" value="UniProtKB-KW"/>
</dbReference>
<keyword evidence="1 12" id="KW-0031">Aminopeptidase</keyword>
<dbReference type="SUPFAM" id="SSF53187">
    <property type="entry name" value="Zn-dependent exopeptidases"/>
    <property type="match status" value="1"/>
</dbReference>
<keyword evidence="5 12" id="KW-0378">Hydrolase</keyword>
<dbReference type="PANTHER" id="PTHR12147:SF56">
    <property type="entry name" value="AMINOPEPTIDASE YDR415C-RELATED"/>
    <property type="match status" value="1"/>
</dbReference>
<evidence type="ECO:0000259" key="10">
    <source>
        <dbReference type="Pfam" id="PF04151"/>
    </source>
</evidence>
<feature type="signal peptide" evidence="9">
    <location>
        <begin position="1"/>
        <end position="18"/>
    </location>
</feature>
<dbReference type="GO" id="GO:0008235">
    <property type="term" value="F:metalloexopeptidase activity"/>
    <property type="evidence" value="ECO:0007669"/>
    <property type="project" value="InterPro"/>
</dbReference>
<dbReference type="EC" id="3.4.11.10" evidence="12"/>